<reference evidence="1" key="1">
    <citation type="journal article" date="2021" name="Nat. Commun.">
        <title>Genetic determinants of endophytism in the Arabidopsis root mycobiome.</title>
        <authorList>
            <person name="Mesny F."/>
            <person name="Miyauchi S."/>
            <person name="Thiergart T."/>
            <person name="Pickel B."/>
            <person name="Atanasova L."/>
            <person name="Karlsson M."/>
            <person name="Huettel B."/>
            <person name="Barry K.W."/>
            <person name="Haridas S."/>
            <person name="Chen C."/>
            <person name="Bauer D."/>
            <person name="Andreopoulos W."/>
            <person name="Pangilinan J."/>
            <person name="LaButti K."/>
            <person name="Riley R."/>
            <person name="Lipzen A."/>
            <person name="Clum A."/>
            <person name="Drula E."/>
            <person name="Henrissat B."/>
            <person name="Kohler A."/>
            <person name="Grigoriev I.V."/>
            <person name="Martin F.M."/>
            <person name="Hacquard S."/>
        </authorList>
    </citation>
    <scope>NUCLEOTIDE SEQUENCE</scope>
    <source>
        <strain evidence="1">MPI-CAGE-AT-0147</strain>
    </source>
</reference>
<evidence type="ECO:0000313" key="1">
    <source>
        <dbReference type="EMBL" id="KAH7111445.1"/>
    </source>
</evidence>
<evidence type="ECO:0000313" key="2">
    <source>
        <dbReference type="Proteomes" id="UP000738349"/>
    </source>
</evidence>
<name>A0A9P9D2B9_9HYPO</name>
<proteinExistence type="predicted"/>
<dbReference type="Proteomes" id="UP000738349">
    <property type="component" value="Unassembled WGS sequence"/>
</dbReference>
<dbReference type="OrthoDB" id="5077292at2759"/>
<accession>A0A9P9D2B9</accession>
<keyword evidence="2" id="KW-1185">Reference proteome</keyword>
<protein>
    <submittedName>
        <fullName evidence="1">Uncharacterized protein</fullName>
    </submittedName>
</protein>
<dbReference type="AlphaFoldDB" id="A0A9P9D2B9"/>
<sequence>MSDIDDTSSVTALSEAVTETASQPSALNTRSAAAGSTVFATLRPGTIRTEVSLMCKIKIGCQDLRADRVATQEEEGEDVAYRSGEGRLLALQQCDKKKVILLYALLNCGINGVLRRLRKDHGLLVGEVDGETTETEPPRRRQRQRTVLDLQKQAVERLAIRKSKAELFKELLLRWIVDADIPTLLGRRTH</sequence>
<gene>
    <name evidence="1" type="ORF">EDB81DRAFT_830567</name>
</gene>
<organism evidence="1 2">
    <name type="scientific">Dactylonectria macrodidyma</name>
    <dbReference type="NCBI Taxonomy" id="307937"/>
    <lineage>
        <taxon>Eukaryota</taxon>
        <taxon>Fungi</taxon>
        <taxon>Dikarya</taxon>
        <taxon>Ascomycota</taxon>
        <taxon>Pezizomycotina</taxon>
        <taxon>Sordariomycetes</taxon>
        <taxon>Hypocreomycetidae</taxon>
        <taxon>Hypocreales</taxon>
        <taxon>Nectriaceae</taxon>
        <taxon>Dactylonectria</taxon>
    </lineage>
</organism>
<dbReference type="EMBL" id="JAGMUV010000041">
    <property type="protein sequence ID" value="KAH7111445.1"/>
    <property type="molecule type" value="Genomic_DNA"/>
</dbReference>
<comment type="caution">
    <text evidence="1">The sequence shown here is derived from an EMBL/GenBank/DDBJ whole genome shotgun (WGS) entry which is preliminary data.</text>
</comment>